<protein>
    <submittedName>
        <fullName evidence="2">Uncharacterized protein</fullName>
    </submittedName>
</protein>
<organism evidence="2 3">
    <name type="scientific">Methylobacterium gregans</name>
    <dbReference type="NCBI Taxonomy" id="374424"/>
    <lineage>
        <taxon>Bacteria</taxon>
        <taxon>Pseudomonadati</taxon>
        <taxon>Pseudomonadota</taxon>
        <taxon>Alphaproteobacteria</taxon>
        <taxon>Hyphomicrobiales</taxon>
        <taxon>Methylobacteriaceae</taxon>
        <taxon>Methylobacterium</taxon>
    </lineage>
</organism>
<dbReference type="Proteomes" id="UP001055108">
    <property type="component" value="Unassembled WGS sequence"/>
</dbReference>
<keyword evidence="3" id="KW-1185">Reference proteome</keyword>
<name>A0AA37MAN2_9HYPH</name>
<feature type="transmembrane region" description="Helical" evidence="1">
    <location>
        <begin position="6"/>
        <end position="24"/>
    </location>
</feature>
<accession>A0AA37MAN2</accession>
<evidence type="ECO:0000313" key="2">
    <source>
        <dbReference type="EMBL" id="GJD77804.1"/>
    </source>
</evidence>
<dbReference type="RefSeq" id="WP_238301537.1">
    <property type="nucleotide sequence ID" value="NZ_BPQM01000022.1"/>
</dbReference>
<comment type="caution">
    <text evidence="2">The sequence shown here is derived from an EMBL/GenBank/DDBJ whole genome shotgun (WGS) entry which is preliminary data.</text>
</comment>
<reference evidence="2" key="2">
    <citation type="submission" date="2021-08" db="EMBL/GenBank/DDBJ databases">
        <authorList>
            <person name="Tani A."/>
            <person name="Ola A."/>
            <person name="Ogura Y."/>
            <person name="Katsura K."/>
            <person name="Hayashi T."/>
        </authorList>
    </citation>
    <scope>NUCLEOTIDE SEQUENCE</scope>
    <source>
        <strain evidence="2">NBRC 103626</strain>
    </source>
</reference>
<dbReference type="EMBL" id="BPQM01000022">
    <property type="protein sequence ID" value="GJD77804.1"/>
    <property type="molecule type" value="Genomic_DNA"/>
</dbReference>
<dbReference type="AlphaFoldDB" id="A0AA37MAN2"/>
<feature type="transmembrane region" description="Helical" evidence="1">
    <location>
        <begin position="31"/>
        <end position="54"/>
    </location>
</feature>
<reference evidence="2" key="1">
    <citation type="journal article" date="2016" name="Front. Microbiol.">
        <title>Genome Sequence of the Piezophilic, Mesophilic Sulfate-Reducing Bacterium Desulfovibrio indicus J2T.</title>
        <authorList>
            <person name="Cao J."/>
            <person name="Maignien L."/>
            <person name="Shao Z."/>
            <person name="Alain K."/>
            <person name="Jebbar M."/>
        </authorList>
    </citation>
    <scope>NUCLEOTIDE SEQUENCE</scope>
    <source>
        <strain evidence="2">NBRC 103626</strain>
    </source>
</reference>
<gene>
    <name evidence="2" type="ORF">NBEOAGPD_1015</name>
</gene>
<keyword evidence="1" id="KW-0472">Membrane</keyword>
<evidence type="ECO:0000256" key="1">
    <source>
        <dbReference type="SAM" id="Phobius"/>
    </source>
</evidence>
<evidence type="ECO:0000313" key="3">
    <source>
        <dbReference type="Proteomes" id="UP001055108"/>
    </source>
</evidence>
<keyword evidence="1" id="KW-1133">Transmembrane helix</keyword>
<sequence>MAPSLAAPLAQVCAFALGCALIHAARRHAAIVTAVLTAVAVAAALLLLLAASVASAPDTDLLDPVTIAEAA</sequence>
<proteinExistence type="predicted"/>
<keyword evidence="1" id="KW-0812">Transmembrane</keyword>